<proteinExistence type="predicted"/>
<organism evidence="1">
    <name type="scientific">Anguilla anguilla</name>
    <name type="common">European freshwater eel</name>
    <name type="synonym">Muraena anguilla</name>
    <dbReference type="NCBI Taxonomy" id="7936"/>
    <lineage>
        <taxon>Eukaryota</taxon>
        <taxon>Metazoa</taxon>
        <taxon>Chordata</taxon>
        <taxon>Craniata</taxon>
        <taxon>Vertebrata</taxon>
        <taxon>Euteleostomi</taxon>
        <taxon>Actinopterygii</taxon>
        <taxon>Neopterygii</taxon>
        <taxon>Teleostei</taxon>
        <taxon>Anguilliformes</taxon>
        <taxon>Anguillidae</taxon>
        <taxon>Anguilla</taxon>
    </lineage>
</organism>
<dbReference type="AlphaFoldDB" id="A0A0E9Q205"/>
<evidence type="ECO:0000313" key="1">
    <source>
        <dbReference type="EMBL" id="JAH10916.1"/>
    </source>
</evidence>
<reference evidence="1" key="2">
    <citation type="journal article" date="2015" name="Fish Shellfish Immunol.">
        <title>Early steps in the European eel (Anguilla anguilla)-Vibrio vulnificus interaction in the gills: Role of the RtxA13 toxin.</title>
        <authorList>
            <person name="Callol A."/>
            <person name="Pajuelo D."/>
            <person name="Ebbesson L."/>
            <person name="Teles M."/>
            <person name="MacKenzie S."/>
            <person name="Amaro C."/>
        </authorList>
    </citation>
    <scope>NUCLEOTIDE SEQUENCE</scope>
</reference>
<sequence length="47" mass="5338">MINGRITVKPKSDTLLDLSIVSKNRQCVSQEAEEEVLKGVTQYTCRR</sequence>
<name>A0A0E9Q205_ANGAN</name>
<reference evidence="1" key="1">
    <citation type="submission" date="2014-11" db="EMBL/GenBank/DDBJ databases">
        <authorList>
            <person name="Amaro Gonzalez C."/>
        </authorList>
    </citation>
    <scope>NUCLEOTIDE SEQUENCE</scope>
</reference>
<dbReference type="EMBL" id="GBXM01097661">
    <property type="protein sequence ID" value="JAH10916.1"/>
    <property type="molecule type" value="Transcribed_RNA"/>
</dbReference>
<protein>
    <submittedName>
        <fullName evidence="1">Uncharacterized protein</fullName>
    </submittedName>
</protein>
<accession>A0A0E9Q205</accession>